<accession>A0A699WSP0</accession>
<dbReference type="EMBL" id="BKCJ011726154">
    <property type="protein sequence ID" value="GFD48606.1"/>
    <property type="molecule type" value="Genomic_DNA"/>
</dbReference>
<proteinExistence type="predicted"/>
<evidence type="ECO:0000313" key="1">
    <source>
        <dbReference type="EMBL" id="GFD48606.1"/>
    </source>
</evidence>
<reference evidence="1" key="1">
    <citation type="journal article" date="2019" name="Sci. Rep.">
        <title>Draft genome of Tanacetum cinerariifolium, the natural source of mosquito coil.</title>
        <authorList>
            <person name="Yamashiro T."/>
            <person name="Shiraishi A."/>
            <person name="Satake H."/>
            <person name="Nakayama K."/>
        </authorList>
    </citation>
    <scope>NUCLEOTIDE SEQUENCE</scope>
</reference>
<dbReference type="AlphaFoldDB" id="A0A699WSP0"/>
<gene>
    <name evidence="1" type="ORF">Tci_920575</name>
</gene>
<feature type="non-terminal residue" evidence="1">
    <location>
        <position position="1"/>
    </location>
</feature>
<name>A0A699WSP0_TANCI</name>
<comment type="caution">
    <text evidence="1">The sequence shown here is derived from an EMBL/GenBank/DDBJ whole genome shotgun (WGS) entry which is preliminary data.</text>
</comment>
<protein>
    <submittedName>
        <fullName evidence="1">Uncharacterized protein</fullName>
    </submittedName>
</protein>
<organism evidence="1">
    <name type="scientific">Tanacetum cinerariifolium</name>
    <name type="common">Dalmatian daisy</name>
    <name type="synonym">Chrysanthemum cinerariifolium</name>
    <dbReference type="NCBI Taxonomy" id="118510"/>
    <lineage>
        <taxon>Eukaryota</taxon>
        <taxon>Viridiplantae</taxon>
        <taxon>Streptophyta</taxon>
        <taxon>Embryophyta</taxon>
        <taxon>Tracheophyta</taxon>
        <taxon>Spermatophyta</taxon>
        <taxon>Magnoliopsida</taxon>
        <taxon>eudicotyledons</taxon>
        <taxon>Gunneridae</taxon>
        <taxon>Pentapetalae</taxon>
        <taxon>asterids</taxon>
        <taxon>campanulids</taxon>
        <taxon>Asterales</taxon>
        <taxon>Asteraceae</taxon>
        <taxon>Asteroideae</taxon>
        <taxon>Anthemideae</taxon>
        <taxon>Anthemidinae</taxon>
        <taxon>Tanacetum</taxon>
    </lineage>
</organism>
<sequence length="98" mass="10449">IAGLHRRVGGQFVLSRHAPLGAAVVGNNLAIRVVGSARGSAGAARKARQVLRNLTRPQGLEKRVAQSQHHRQARADVEAVGRIHGTFHRPLVLNACGQ</sequence>